<dbReference type="EMBL" id="VTWU01000003">
    <property type="protein sequence ID" value="KAA9333429.1"/>
    <property type="molecule type" value="Genomic_DNA"/>
</dbReference>
<keyword evidence="2" id="KW-1185">Reference proteome</keyword>
<gene>
    <name evidence="1" type="ORF">F0P96_10695</name>
</gene>
<comment type="caution">
    <text evidence="1">The sequence shown here is derived from an EMBL/GenBank/DDBJ whole genome shotgun (WGS) entry which is preliminary data.</text>
</comment>
<dbReference type="AlphaFoldDB" id="A0A7L4ZWL3"/>
<organism evidence="1 2">
    <name type="scientific">Hymenobacter busanensis</name>
    <dbReference type="NCBI Taxonomy" id="2607656"/>
    <lineage>
        <taxon>Bacteria</taxon>
        <taxon>Pseudomonadati</taxon>
        <taxon>Bacteroidota</taxon>
        <taxon>Cytophagia</taxon>
        <taxon>Cytophagales</taxon>
        <taxon>Hymenobacteraceae</taxon>
        <taxon>Hymenobacter</taxon>
    </lineage>
</organism>
<dbReference type="Proteomes" id="UP000326380">
    <property type="component" value="Unassembled WGS sequence"/>
</dbReference>
<evidence type="ECO:0000313" key="2">
    <source>
        <dbReference type="Proteomes" id="UP000326380"/>
    </source>
</evidence>
<accession>A0A7L4ZWL3</accession>
<protein>
    <submittedName>
        <fullName evidence="1">Uncharacterized protein</fullName>
    </submittedName>
</protein>
<evidence type="ECO:0000313" key="1">
    <source>
        <dbReference type="EMBL" id="KAA9333429.1"/>
    </source>
</evidence>
<proteinExistence type="predicted"/>
<reference evidence="1 2" key="1">
    <citation type="submission" date="2019-09" db="EMBL/GenBank/DDBJ databases">
        <title>Genome sequence of Hymenobacter sp. M3.</title>
        <authorList>
            <person name="Srinivasan S."/>
        </authorList>
    </citation>
    <scope>NUCLEOTIDE SEQUENCE [LARGE SCALE GENOMIC DNA]</scope>
    <source>
        <strain evidence="1 2">M3</strain>
    </source>
</reference>
<sequence>MSKRLGLSRLFEHAPEWAHTATSWFVGLLVLAFAFALVRGCSASAEDEERAALQAERQRVEAMKR</sequence>
<name>A0A7L4ZWL3_9BACT</name>
<dbReference type="RefSeq" id="WP_151078850.1">
    <property type="nucleotide sequence ID" value="NZ_CP047647.1"/>
</dbReference>